<evidence type="ECO:0000313" key="1">
    <source>
        <dbReference type="EMBL" id="TLU72677.1"/>
    </source>
</evidence>
<keyword evidence="2" id="KW-1185">Reference proteome</keyword>
<dbReference type="OrthoDB" id="8450990at2"/>
<accession>A0A5R9J827</accession>
<proteinExistence type="predicted"/>
<evidence type="ECO:0008006" key="3">
    <source>
        <dbReference type="Google" id="ProtNLM"/>
    </source>
</evidence>
<organism evidence="1 2">
    <name type="scientific">Lichenicoccus roseus</name>
    <dbReference type="NCBI Taxonomy" id="2683649"/>
    <lineage>
        <taxon>Bacteria</taxon>
        <taxon>Pseudomonadati</taxon>
        <taxon>Pseudomonadota</taxon>
        <taxon>Alphaproteobacteria</taxon>
        <taxon>Acetobacterales</taxon>
        <taxon>Acetobacteraceae</taxon>
        <taxon>Lichenicoccus</taxon>
    </lineage>
</organism>
<name>A0A5R9J827_9PROT</name>
<protein>
    <recommendedName>
        <fullName evidence="3">Phage tail protein</fullName>
    </recommendedName>
</protein>
<dbReference type="Gene3D" id="3.10.450.40">
    <property type="match status" value="1"/>
</dbReference>
<comment type="caution">
    <text evidence="1">The sequence shown here is derived from an EMBL/GenBank/DDBJ whole genome shotgun (WGS) entry which is preliminary data.</text>
</comment>
<dbReference type="Proteomes" id="UP000305654">
    <property type="component" value="Unassembled WGS sequence"/>
</dbReference>
<dbReference type="SUPFAM" id="SSF160719">
    <property type="entry name" value="gpW/gp25-like"/>
    <property type="match status" value="1"/>
</dbReference>
<reference evidence="1 2" key="1">
    <citation type="submission" date="2019-05" db="EMBL/GenBank/DDBJ databases">
        <authorList>
            <person name="Pankratov T."/>
            <person name="Grouzdev D."/>
        </authorList>
    </citation>
    <scope>NUCLEOTIDE SEQUENCE [LARGE SCALE GENOMIC DNA]</scope>
    <source>
        <strain evidence="1 2">KEBCLARHB70R</strain>
    </source>
</reference>
<sequence length="122" mass="12440">MADIAHVVGSDLQLSSSGDVATVDQSDWTEQRVLRRLLTSLGAYIWQPAYGAGLSGLIGSTVSTQQIAALIRSQLALEAAILQQPEPVIAISRGASGEAFATISYADATTGGAAIITIPGAG</sequence>
<evidence type="ECO:0000313" key="2">
    <source>
        <dbReference type="Proteomes" id="UP000305654"/>
    </source>
</evidence>
<dbReference type="EMBL" id="VCDI01000003">
    <property type="protein sequence ID" value="TLU72677.1"/>
    <property type="molecule type" value="Genomic_DNA"/>
</dbReference>
<gene>
    <name evidence="1" type="ORF">FE263_11630</name>
</gene>
<dbReference type="AlphaFoldDB" id="A0A5R9J827"/>